<name>A0ABP3LB98_9ACTN</name>
<comment type="caution">
    <text evidence="1">The sequence shown here is derived from an EMBL/GenBank/DDBJ whole genome shotgun (WGS) entry which is preliminary data.</text>
</comment>
<dbReference type="InterPro" id="IPR009784">
    <property type="entry name" value="DUF1349"/>
</dbReference>
<organism evidence="1 2">
    <name type="scientific">Streptomyces olivaceiscleroticus</name>
    <dbReference type="NCBI Taxonomy" id="68245"/>
    <lineage>
        <taxon>Bacteria</taxon>
        <taxon>Bacillati</taxon>
        <taxon>Actinomycetota</taxon>
        <taxon>Actinomycetes</taxon>
        <taxon>Kitasatosporales</taxon>
        <taxon>Streptomycetaceae</taxon>
        <taxon>Streptomyces</taxon>
    </lineage>
</organism>
<gene>
    <name evidence="1" type="ORF">GCM10010361_70370</name>
</gene>
<dbReference type="Gene3D" id="2.60.120.200">
    <property type="match status" value="1"/>
</dbReference>
<dbReference type="Proteomes" id="UP001500909">
    <property type="component" value="Unassembled WGS sequence"/>
</dbReference>
<dbReference type="RefSeq" id="WP_428837809.1">
    <property type="nucleotide sequence ID" value="NZ_BAAABY010000054.1"/>
</dbReference>
<accession>A0ABP3LB98</accession>
<keyword evidence="2" id="KW-1185">Reference proteome</keyword>
<sequence length="131" mass="13698">MAEVRRPTCLTQPACPETALAFECRTIVCPSSRTIGGAGVCRPSGGVVPLDRITNAPAPVTIEMRREGDHVTVHYGTGGEEPDTLLRLAYSPPGLPARAGIMCASPDGKGFTARFTGLRLGSQLSPRPVGP</sequence>
<evidence type="ECO:0000313" key="2">
    <source>
        <dbReference type="Proteomes" id="UP001500909"/>
    </source>
</evidence>
<dbReference type="EMBL" id="BAAABY010000054">
    <property type="protein sequence ID" value="GAA0494922.1"/>
    <property type="molecule type" value="Genomic_DNA"/>
</dbReference>
<reference evidence="2" key="1">
    <citation type="journal article" date="2019" name="Int. J. Syst. Evol. Microbiol.">
        <title>The Global Catalogue of Microorganisms (GCM) 10K type strain sequencing project: providing services to taxonomists for standard genome sequencing and annotation.</title>
        <authorList>
            <consortium name="The Broad Institute Genomics Platform"/>
            <consortium name="The Broad Institute Genome Sequencing Center for Infectious Disease"/>
            <person name="Wu L."/>
            <person name="Ma J."/>
        </authorList>
    </citation>
    <scope>NUCLEOTIDE SEQUENCE [LARGE SCALE GENOMIC DNA]</scope>
    <source>
        <strain evidence="2">JCM 4805</strain>
    </source>
</reference>
<protein>
    <submittedName>
        <fullName evidence="1">Uncharacterized protein</fullName>
    </submittedName>
</protein>
<evidence type="ECO:0000313" key="1">
    <source>
        <dbReference type="EMBL" id="GAA0494922.1"/>
    </source>
</evidence>
<proteinExistence type="predicted"/>
<dbReference type="Pfam" id="PF07081">
    <property type="entry name" value="DUF1349"/>
    <property type="match status" value="1"/>
</dbReference>